<dbReference type="Proteomes" id="UP000266841">
    <property type="component" value="Unassembled WGS sequence"/>
</dbReference>
<evidence type="ECO:0000313" key="3">
    <source>
        <dbReference type="Proteomes" id="UP000266841"/>
    </source>
</evidence>
<feature type="non-terminal residue" evidence="2">
    <location>
        <position position="1"/>
    </location>
</feature>
<evidence type="ECO:0000259" key="1">
    <source>
        <dbReference type="PROSITE" id="PS50879"/>
    </source>
</evidence>
<comment type="caution">
    <text evidence="2">The sequence shown here is derived from an EMBL/GenBank/DDBJ whole genome shotgun (WGS) entry which is preliminary data.</text>
</comment>
<dbReference type="GO" id="GO:0003676">
    <property type="term" value="F:nucleic acid binding"/>
    <property type="evidence" value="ECO:0007669"/>
    <property type="project" value="InterPro"/>
</dbReference>
<dbReference type="InterPro" id="IPR012337">
    <property type="entry name" value="RNaseH-like_sf"/>
</dbReference>
<keyword evidence="3" id="KW-1185">Reference proteome</keyword>
<name>K0SNX9_THAOC</name>
<feature type="domain" description="RNase H type-1" evidence="1">
    <location>
        <begin position="357"/>
        <end position="513"/>
    </location>
</feature>
<sequence length="841" mass="95036">GGGALSGYCPTSPLGLLVMVLYDGENGTLAASVGSAGTTTIGKVELLHSLPWAIPMALRPPLSIKRAGATANLCIIARARPAESGAISPLLDDPTIDLKHMENGWIKSIRDSLRRLGGQLWIEDVWTPERQRVGDASLMEAFCKLPGITPAQLNKANHCRLFLRAITLSDITDMDGECIPWEYLSGRDRLDSPLTWPRQPQPTAAMWVEFRRLIRLAFCTEHNFHSNAPYKLDSPLGRWRHAPIHSYHPAYRTEDRLYLTCRCYVTGELSFYCYEHTTPPPPSPSAYDRDDFDMNDYEPRFVRIEDVSSLPTTAHPTELDIHDDRAVPLHDYVPPMQPAQQTARPFYSEHNPSIMASAEVLTAVSDGSVDPHTGAAGYAWIISDPDREGYVRDAEPIRSDPRRMTSYRAELHGIHKLLHALRKGGFRTSRIELWCDSESAIDLLNNPADPTPEDLTKAEGDLLTAITRSLRSFPNLSLKHVRGHQLRTTAYENLNFEAQLNEDCDAAAKQAMRTEVLTSSRPAPISGSRAQLYLDNLMVSTDYQTAITHAAHYPALRERMMEKFDWTASDFDKINFDAIESYGYEGGCPSCDEPPETQLHLYRCTAPAMRASLTESLQQMEETLLRKHIPNIVVRHFMHLVRKTCNLPSREYDVHCALCAQACEAQASLGTEAILQGYLVKEWTPAIVQHYRPPPAPANNPYGTHAPHPSHLCTVLVDELWNLWLAIWATRNDIFLNQNNRVTSAQDARDTARILHFKEHHTTTLRQCDWNRVAFPVASLATWRRRTRKDLLRSLERLHRLYLDERRLATQGQRTLMNWLQSGSNPTWGIYYLDCRGLAKA</sequence>
<dbReference type="InterPro" id="IPR036397">
    <property type="entry name" value="RNaseH_sf"/>
</dbReference>
<proteinExistence type="predicted"/>
<dbReference type="Gene3D" id="3.30.420.10">
    <property type="entry name" value="Ribonuclease H-like superfamily/Ribonuclease H"/>
    <property type="match status" value="1"/>
</dbReference>
<dbReference type="AlphaFoldDB" id="K0SNX9"/>
<dbReference type="PROSITE" id="PS50879">
    <property type="entry name" value="RNASE_H_1"/>
    <property type="match status" value="1"/>
</dbReference>
<gene>
    <name evidence="2" type="ORF">THAOC_19579</name>
</gene>
<accession>K0SNX9</accession>
<dbReference type="SUPFAM" id="SSF53098">
    <property type="entry name" value="Ribonuclease H-like"/>
    <property type="match status" value="1"/>
</dbReference>
<dbReference type="OrthoDB" id="53921at2759"/>
<dbReference type="GO" id="GO:0004523">
    <property type="term" value="F:RNA-DNA hybrid ribonuclease activity"/>
    <property type="evidence" value="ECO:0007669"/>
    <property type="project" value="InterPro"/>
</dbReference>
<reference evidence="2 3" key="1">
    <citation type="journal article" date="2012" name="Genome Biol.">
        <title>Genome and low-iron response of an oceanic diatom adapted to chronic iron limitation.</title>
        <authorList>
            <person name="Lommer M."/>
            <person name="Specht M."/>
            <person name="Roy A.S."/>
            <person name="Kraemer L."/>
            <person name="Andreson R."/>
            <person name="Gutowska M.A."/>
            <person name="Wolf J."/>
            <person name="Bergner S.V."/>
            <person name="Schilhabel M.B."/>
            <person name="Klostermeier U.C."/>
            <person name="Beiko R.G."/>
            <person name="Rosenstiel P."/>
            <person name="Hippler M."/>
            <person name="Laroche J."/>
        </authorList>
    </citation>
    <scope>NUCLEOTIDE SEQUENCE [LARGE SCALE GENOMIC DNA]</scope>
    <source>
        <strain evidence="2 3">CCMP1005</strain>
    </source>
</reference>
<dbReference type="EMBL" id="AGNL01021502">
    <property type="protein sequence ID" value="EJK60127.1"/>
    <property type="molecule type" value="Genomic_DNA"/>
</dbReference>
<protein>
    <recommendedName>
        <fullName evidence="1">RNase H type-1 domain-containing protein</fullName>
    </recommendedName>
</protein>
<organism evidence="2 3">
    <name type="scientific">Thalassiosira oceanica</name>
    <name type="common">Marine diatom</name>
    <dbReference type="NCBI Taxonomy" id="159749"/>
    <lineage>
        <taxon>Eukaryota</taxon>
        <taxon>Sar</taxon>
        <taxon>Stramenopiles</taxon>
        <taxon>Ochrophyta</taxon>
        <taxon>Bacillariophyta</taxon>
        <taxon>Coscinodiscophyceae</taxon>
        <taxon>Thalassiosirophycidae</taxon>
        <taxon>Thalassiosirales</taxon>
        <taxon>Thalassiosiraceae</taxon>
        <taxon>Thalassiosira</taxon>
    </lineage>
</organism>
<evidence type="ECO:0000313" key="2">
    <source>
        <dbReference type="EMBL" id="EJK60127.1"/>
    </source>
</evidence>
<dbReference type="InterPro" id="IPR002156">
    <property type="entry name" value="RNaseH_domain"/>
</dbReference>